<accession>A0AAV4VEH0</accession>
<dbReference type="EMBL" id="BPLQ01012852">
    <property type="protein sequence ID" value="GIY68279.1"/>
    <property type="molecule type" value="Genomic_DNA"/>
</dbReference>
<name>A0AAV4VEH0_9ARAC</name>
<protein>
    <submittedName>
        <fullName evidence="1">Uncharacterized protein</fullName>
    </submittedName>
</protein>
<evidence type="ECO:0000313" key="1">
    <source>
        <dbReference type="EMBL" id="GIY68279.1"/>
    </source>
</evidence>
<evidence type="ECO:0000313" key="2">
    <source>
        <dbReference type="Proteomes" id="UP001054837"/>
    </source>
</evidence>
<keyword evidence="2" id="KW-1185">Reference proteome</keyword>
<gene>
    <name evidence="1" type="ORF">CDAR_227981</name>
</gene>
<organism evidence="1 2">
    <name type="scientific">Caerostris darwini</name>
    <dbReference type="NCBI Taxonomy" id="1538125"/>
    <lineage>
        <taxon>Eukaryota</taxon>
        <taxon>Metazoa</taxon>
        <taxon>Ecdysozoa</taxon>
        <taxon>Arthropoda</taxon>
        <taxon>Chelicerata</taxon>
        <taxon>Arachnida</taxon>
        <taxon>Araneae</taxon>
        <taxon>Araneomorphae</taxon>
        <taxon>Entelegynae</taxon>
        <taxon>Araneoidea</taxon>
        <taxon>Araneidae</taxon>
        <taxon>Caerostris</taxon>
    </lineage>
</organism>
<sequence>MLVENIFNHIPPFFKKKLRCQKNLARVIRLRNVTIIGHVSLPKHRNLENFNCLNYHKKTILLVALLAFDCFLQTEFVAERFSFEMPLGAIIAPRD</sequence>
<dbReference type="AlphaFoldDB" id="A0AAV4VEH0"/>
<reference evidence="1 2" key="1">
    <citation type="submission" date="2021-06" db="EMBL/GenBank/DDBJ databases">
        <title>Caerostris darwini draft genome.</title>
        <authorList>
            <person name="Kono N."/>
            <person name="Arakawa K."/>
        </authorList>
    </citation>
    <scope>NUCLEOTIDE SEQUENCE [LARGE SCALE GENOMIC DNA]</scope>
</reference>
<comment type="caution">
    <text evidence="1">The sequence shown here is derived from an EMBL/GenBank/DDBJ whole genome shotgun (WGS) entry which is preliminary data.</text>
</comment>
<proteinExistence type="predicted"/>
<dbReference type="Proteomes" id="UP001054837">
    <property type="component" value="Unassembled WGS sequence"/>
</dbReference>